<dbReference type="Gene3D" id="2.30.30.760">
    <property type="match status" value="1"/>
</dbReference>
<dbReference type="PANTHER" id="PTHR36307:SF1">
    <property type="entry name" value="FLAGELLA BASAL BODY P-RING FORMATION PROTEIN FLGA"/>
    <property type="match status" value="1"/>
</dbReference>
<evidence type="ECO:0000313" key="2">
    <source>
        <dbReference type="EMBL" id="RDU59137.1"/>
    </source>
</evidence>
<proteinExistence type="predicted"/>
<name>A0A3D8I223_9HELI</name>
<sequence>MRSLILLLIVCFHILADDVFIPNSELHLKKSYQIHKAQIYSTDMFPHIDRHFKIATLPPDKFSLKLKSVDIKLIFARYGYKITSFESDEVEFVFVSDMREDKPLEFIQKMYIGHYGESLEIKNLLVRPLNELPQSYDLLEFELPPRALKKRSGTLLMKYRSNQSEHIKKLTFVYMLEATLKVVKSSQNIASNEIIDSHNTYLEKIPFERVGAEYMSVNELALSSAKSYIRANSVITKDKIKPKLLVRKGEIIHVVGYENGISMEVLLEAKQNGIYNEIINAQNPSSGKILRVRVIDESRGRIL</sequence>
<reference evidence="2 3" key="1">
    <citation type="submission" date="2018-04" db="EMBL/GenBank/DDBJ databases">
        <title>Novel Campyloabacter and Helicobacter Species and Strains.</title>
        <authorList>
            <person name="Mannion A.J."/>
            <person name="Shen Z."/>
            <person name="Fox J.G."/>
        </authorList>
    </citation>
    <scope>NUCLEOTIDE SEQUENCE [LARGE SCALE GENOMIC DNA]</scope>
    <source>
        <strain evidence="2 3">MIT 98-6070</strain>
    </source>
</reference>
<comment type="caution">
    <text evidence="2">The sequence shown here is derived from an EMBL/GenBank/DDBJ whole genome shotgun (WGS) entry which is preliminary data.</text>
</comment>
<dbReference type="OrthoDB" id="5321905at2"/>
<keyword evidence="3" id="KW-1185">Reference proteome</keyword>
<accession>A0A3D8I223</accession>
<dbReference type="EMBL" id="NXLR01000018">
    <property type="protein sequence ID" value="RDU59137.1"/>
    <property type="molecule type" value="Genomic_DNA"/>
</dbReference>
<keyword evidence="2" id="KW-0282">Flagellum</keyword>
<dbReference type="Proteomes" id="UP000256599">
    <property type="component" value="Unassembled WGS sequence"/>
</dbReference>
<keyword evidence="2" id="KW-0969">Cilium</keyword>
<dbReference type="PANTHER" id="PTHR36307">
    <property type="entry name" value="FLAGELLA BASAL BODY P-RING FORMATION PROTEIN FLGA"/>
    <property type="match status" value="1"/>
</dbReference>
<gene>
    <name evidence="2" type="primary">flgA</name>
    <name evidence="2" type="ORF">CQA63_08055</name>
</gene>
<dbReference type="AlphaFoldDB" id="A0A3D8I223"/>
<feature type="domain" description="Flagella basal body P-ring formation protein FlgA SAF" evidence="1">
    <location>
        <begin position="181"/>
        <end position="301"/>
    </location>
</feature>
<organism evidence="2 3">
    <name type="scientific">Helicobacter marmotae</name>
    <dbReference type="NCBI Taxonomy" id="152490"/>
    <lineage>
        <taxon>Bacteria</taxon>
        <taxon>Pseudomonadati</taxon>
        <taxon>Campylobacterota</taxon>
        <taxon>Epsilonproteobacteria</taxon>
        <taxon>Campylobacterales</taxon>
        <taxon>Helicobacteraceae</taxon>
        <taxon>Helicobacter</taxon>
    </lineage>
</organism>
<keyword evidence="2" id="KW-0966">Cell projection</keyword>
<protein>
    <submittedName>
        <fullName evidence="2">Flagella basal body P-ring formation protein FlgA</fullName>
    </submittedName>
</protein>
<dbReference type="RefSeq" id="WP_104700372.1">
    <property type="nucleotide sequence ID" value="NZ_FZPP01000027.1"/>
</dbReference>
<dbReference type="InterPro" id="IPR039246">
    <property type="entry name" value="Flagellar_FlgA"/>
</dbReference>
<evidence type="ECO:0000313" key="3">
    <source>
        <dbReference type="Proteomes" id="UP000256599"/>
    </source>
</evidence>
<dbReference type="NCBIfam" id="TIGR03170">
    <property type="entry name" value="flgA_cterm"/>
    <property type="match status" value="1"/>
</dbReference>
<dbReference type="GO" id="GO:0044780">
    <property type="term" value="P:bacterial-type flagellum assembly"/>
    <property type="evidence" value="ECO:0007669"/>
    <property type="project" value="InterPro"/>
</dbReference>
<dbReference type="InterPro" id="IPR017585">
    <property type="entry name" value="SAF_FlgA"/>
</dbReference>
<evidence type="ECO:0000259" key="1">
    <source>
        <dbReference type="Pfam" id="PF13144"/>
    </source>
</evidence>
<dbReference type="Pfam" id="PF13144">
    <property type="entry name" value="ChapFlgA"/>
    <property type="match status" value="1"/>
</dbReference>